<proteinExistence type="predicted"/>
<feature type="region of interest" description="Disordered" evidence="1">
    <location>
        <begin position="129"/>
        <end position="154"/>
    </location>
</feature>
<comment type="caution">
    <text evidence="2">The sequence shown here is derived from an EMBL/GenBank/DDBJ whole genome shotgun (WGS) entry which is preliminary data.</text>
</comment>
<evidence type="ECO:0000313" key="2">
    <source>
        <dbReference type="EMBL" id="GAA2139052.1"/>
    </source>
</evidence>
<reference evidence="2 3" key="1">
    <citation type="journal article" date="2019" name="Int. J. Syst. Evol. Microbiol.">
        <title>The Global Catalogue of Microorganisms (GCM) 10K type strain sequencing project: providing services to taxonomists for standard genome sequencing and annotation.</title>
        <authorList>
            <consortium name="The Broad Institute Genomics Platform"/>
            <consortium name="The Broad Institute Genome Sequencing Center for Infectious Disease"/>
            <person name="Wu L."/>
            <person name="Ma J."/>
        </authorList>
    </citation>
    <scope>NUCLEOTIDE SEQUENCE [LARGE SCALE GENOMIC DNA]</scope>
    <source>
        <strain evidence="2 3">JCM 15481</strain>
    </source>
</reference>
<dbReference type="Proteomes" id="UP001500443">
    <property type="component" value="Unassembled WGS sequence"/>
</dbReference>
<name>A0ABN2ZA31_9ACTN</name>
<evidence type="ECO:0000256" key="1">
    <source>
        <dbReference type="SAM" id="MobiDB-lite"/>
    </source>
</evidence>
<feature type="region of interest" description="Disordered" evidence="1">
    <location>
        <begin position="1"/>
        <end position="94"/>
    </location>
</feature>
<dbReference type="EMBL" id="BAAAPF010000203">
    <property type="protein sequence ID" value="GAA2139052.1"/>
    <property type="molecule type" value="Genomic_DNA"/>
</dbReference>
<accession>A0ABN2ZA31</accession>
<evidence type="ECO:0000313" key="3">
    <source>
        <dbReference type="Proteomes" id="UP001500443"/>
    </source>
</evidence>
<sequence length="154" mass="16083">MERATTGPSGTAGRRVSHFPGVHPAQVRLRRVKSPSGPCPGTPGRIPYRPAASAPRTRGAPRPFAFPCRSGATIRCPEGGRPGGTPAPDRPARERRLLTAGSMPALHAAAACAPGPYRNVRDRLSCSCAPANPPPGRRSGGRVSGNPERNVNNE</sequence>
<gene>
    <name evidence="2" type="ORF">GCM10009802_48880</name>
</gene>
<keyword evidence="3" id="KW-1185">Reference proteome</keyword>
<organism evidence="2 3">
    <name type="scientific">Streptomyces synnematoformans</name>
    <dbReference type="NCBI Taxonomy" id="415721"/>
    <lineage>
        <taxon>Bacteria</taxon>
        <taxon>Bacillati</taxon>
        <taxon>Actinomycetota</taxon>
        <taxon>Actinomycetes</taxon>
        <taxon>Kitasatosporales</taxon>
        <taxon>Streptomycetaceae</taxon>
        <taxon>Streptomyces</taxon>
    </lineage>
</organism>
<protein>
    <submittedName>
        <fullName evidence="2">Uncharacterized protein</fullName>
    </submittedName>
</protein>